<accession>A0A087BSI0</accession>
<reference evidence="3 4" key="1">
    <citation type="submission" date="2014-03" db="EMBL/GenBank/DDBJ databases">
        <title>Genomics of Bifidobacteria.</title>
        <authorList>
            <person name="Ventura M."/>
            <person name="Milani C."/>
            <person name="Lugli G.A."/>
        </authorList>
    </citation>
    <scope>NUCLEOTIDE SEQUENCE [LARGE SCALE GENOMIC DNA]</scope>
    <source>
        <strain evidence="3 4">LMG 11592</strain>
    </source>
</reference>
<dbReference type="Proteomes" id="UP000029014">
    <property type="component" value="Unassembled WGS sequence"/>
</dbReference>
<evidence type="ECO:0000256" key="1">
    <source>
        <dbReference type="SAM" id="MobiDB-lite"/>
    </source>
</evidence>
<name>A0A087BSI0_9BIFI</name>
<gene>
    <name evidence="3" type="ORF">BMIN_1242</name>
</gene>
<keyword evidence="2" id="KW-1133">Transmembrane helix</keyword>
<dbReference type="InterPro" id="IPR012334">
    <property type="entry name" value="Pectin_lyas_fold"/>
</dbReference>
<organism evidence="3 4">
    <name type="scientific">Bifidobacterium minimum</name>
    <dbReference type="NCBI Taxonomy" id="1693"/>
    <lineage>
        <taxon>Bacteria</taxon>
        <taxon>Bacillati</taxon>
        <taxon>Actinomycetota</taxon>
        <taxon>Actinomycetes</taxon>
        <taxon>Bifidobacteriales</taxon>
        <taxon>Bifidobacteriaceae</taxon>
        <taxon>Bifidobacterium</taxon>
    </lineage>
</organism>
<keyword evidence="4" id="KW-1185">Reference proteome</keyword>
<evidence type="ECO:0000313" key="4">
    <source>
        <dbReference type="Proteomes" id="UP000029014"/>
    </source>
</evidence>
<comment type="caution">
    <text evidence="3">The sequence shown here is derived from an EMBL/GenBank/DDBJ whole genome shotgun (WGS) entry which is preliminary data.</text>
</comment>
<dbReference type="InterPro" id="IPR011050">
    <property type="entry name" value="Pectin_lyase_fold/virulence"/>
</dbReference>
<keyword evidence="2" id="KW-0472">Membrane</keyword>
<feature type="transmembrane region" description="Helical" evidence="2">
    <location>
        <begin position="51"/>
        <end position="72"/>
    </location>
</feature>
<feature type="region of interest" description="Disordered" evidence="1">
    <location>
        <begin position="1"/>
        <end position="41"/>
    </location>
</feature>
<dbReference type="STRING" id="1693.BMIN_1242"/>
<dbReference type="eggNOG" id="COG5434">
    <property type="taxonomic scope" value="Bacteria"/>
</dbReference>
<evidence type="ECO:0000256" key="2">
    <source>
        <dbReference type="SAM" id="Phobius"/>
    </source>
</evidence>
<sequence>MTMDRRNHDRRHRSVPSGSSGEPTWFEDPSRTNGRSVKGVPGHRPHLWMRLIALVSICMISVAVVVAGLALFRMRLAGVRDIRAGVEYSRRLRHATRRLSPTQLEYADGYHPVGEVPVTGKRGGDHAVLIVKAGAVSKYVCWTTGSPHRAALVVPGITWKSYHGSSVTVSVSLRHRATMVEGTPHISASGVVRAIDAGLVANGVTDNTARLNDVLRMLPSQGRKTLVFPRGHFAFTGVIDMVSDLTMRGTSGGVKHGTVFQMPRHRHGGLVIWYPTGGASGYDGMHDVTWSHIAFYGGHSADLVPTQTIYQQLIHARDIVFDHCVFEMVQRCFGHVLDVDGSTGVTVTHSTVIGSANRGQTFKEAFQMDVAALGASGYYDRHTVFNNLPTTHMTIEHSRFLPLRDSQGRLLLPEAAPFGTHMAYAKTTDDSSYIRYGVFRDNYVEDPVSYEGAGTENSAVIHFDAADDITITGNTFVWTGETRQSSWAVAFYARSHRMVKPRGWHGVTITNNVFRGFAPRVGVFDLYREPDSVSDPGGATVGRITVRGNRFEGTPLRLALQWLGGYSSRFLVTYGRDVRGSDNVVDGVIHLDGTSADIHTG</sequence>
<dbReference type="Gene3D" id="2.160.20.10">
    <property type="entry name" value="Single-stranded right-handed beta-helix, Pectin lyase-like"/>
    <property type="match status" value="1"/>
</dbReference>
<dbReference type="SUPFAM" id="SSF51126">
    <property type="entry name" value="Pectin lyase-like"/>
    <property type="match status" value="1"/>
</dbReference>
<dbReference type="EMBL" id="JGZD01000004">
    <property type="protein sequence ID" value="KFI73980.1"/>
    <property type="molecule type" value="Genomic_DNA"/>
</dbReference>
<keyword evidence="2" id="KW-0812">Transmembrane</keyword>
<dbReference type="AlphaFoldDB" id="A0A087BSI0"/>
<evidence type="ECO:0000313" key="3">
    <source>
        <dbReference type="EMBL" id="KFI73980.1"/>
    </source>
</evidence>
<protein>
    <submittedName>
        <fullName evidence="3">N-acetylmuramoyl-L-alanine amidase</fullName>
    </submittedName>
</protein>
<proteinExistence type="predicted"/>